<dbReference type="RefSeq" id="WP_373948313.1">
    <property type="nucleotide sequence ID" value="NZ_JBHDLN010000001.1"/>
</dbReference>
<organism evidence="7 8">
    <name type="scientific">Paenibacillus oleatilyticus</name>
    <dbReference type="NCBI Taxonomy" id="2594886"/>
    <lineage>
        <taxon>Bacteria</taxon>
        <taxon>Bacillati</taxon>
        <taxon>Bacillota</taxon>
        <taxon>Bacilli</taxon>
        <taxon>Bacillales</taxon>
        <taxon>Paenibacillaceae</taxon>
        <taxon>Paenibacillus</taxon>
    </lineage>
</organism>
<accession>A0ABV4UT30</accession>
<keyword evidence="2" id="KW-0227">DNA damage</keyword>
<dbReference type="EMBL" id="JBHDLN010000001">
    <property type="protein sequence ID" value="MFB0840975.1"/>
    <property type="molecule type" value="Genomic_DNA"/>
</dbReference>
<evidence type="ECO:0000256" key="3">
    <source>
        <dbReference type="ARBA" id="ARBA00022842"/>
    </source>
</evidence>
<evidence type="ECO:0000256" key="5">
    <source>
        <dbReference type="ARBA" id="ARBA00023172"/>
    </source>
</evidence>
<keyword evidence="5" id="KW-0233">DNA recombination</keyword>
<dbReference type="InterPro" id="IPR012337">
    <property type="entry name" value="RNaseH-like_sf"/>
</dbReference>
<keyword evidence="6" id="KW-0234">DNA repair</keyword>
<evidence type="ECO:0000256" key="2">
    <source>
        <dbReference type="ARBA" id="ARBA00022763"/>
    </source>
</evidence>
<evidence type="ECO:0000256" key="1">
    <source>
        <dbReference type="ARBA" id="ARBA00009518"/>
    </source>
</evidence>
<name>A0ABV4UT30_9BACL</name>
<dbReference type="InterPro" id="IPR002176">
    <property type="entry name" value="X-over_junc_endoDNase_RuvC"/>
</dbReference>
<evidence type="ECO:0000313" key="7">
    <source>
        <dbReference type="EMBL" id="MFB0840975.1"/>
    </source>
</evidence>
<sequence>MDIFVGIDPSSKTGIAIINGNGVTLRTGEITSELEGPGQMREIIDRTMAVIAEHGTPTGVCIEGFAFGAKGKAVDWQYGIGWGLRVALYDRGIAYKEVAPNQLKKFASGNHQEKKENLILPIYRHWGFEHGSDNVRDAYVLAQIARGLGEELELTQYQRDVLNALQGKQIARRKKKQ</sequence>
<evidence type="ECO:0000256" key="6">
    <source>
        <dbReference type="ARBA" id="ARBA00023204"/>
    </source>
</evidence>
<evidence type="ECO:0000256" key="4">
    <source>
        <dbReference type="ARBA" id="ARBA00023125"/>
    </source>
</evidence>
<dbReference type="SUPFAM" id="SSF53098">
    <property type="entry name" value="Ribonuclease H-like"/>
    <property type="match status" value="1"/>
</dbReference>
<dbReference type="Proteomes" id="UP001575622">
    <property type="component" value="Unassembled WGS sequence"/>
</dbReference>
<keyword evidence="3" id="KW-0460">Magnesium</keyword>
<comment type="caution">
    <text evidence="7">The sequence shown here is derived from an EMBL/GenBank/DDBJ whole genome shotgun (WGS) entry which is preliminary data.</text>
</comment>
<dbReference type="Gene3D" id="3.30.420.10">
    <property type="entry name" value="Ribonuclease H-like superfamily/Ribonuclease H"/>
    <property type="match status" value="1"/>
</dbReference>
<keyword evidence="4" id="KW-0238">DNA-binding</keyword>
<dbReference type="InterPro" id="IPR036397">
    <property type="entry name" value="RNaseH_sf"/>
</dbReference>
<comment type="similarity">
    <text evidence="1">Belongs to the RuvC family.</text>
</comment>
<evidence type="ECO:0000313" key="8">
    <source>
        <dbReference type="Proteomes" id="UP001575622"/>
    </source>
</evidence>
<dbReference type="Pfam" id="PF02075">
    <property type="entry name" value="RuvC"/>
    <property type="match status" value="1"/>
</dbReference>
<proteinExistence type="inferred from homology"/>
<reference evidence="7 8" key="1">
    <citation type="submission" date="2024-09" db="EMBL/GenBank/DDBJ databases">
        <authorList>
            <person name="Makale K.P.P."/>
            <person name="Makhzoum A."/>
            <person name="Rantong G."/>
            <person name="Rahube T.O."/>
        </authorList>
    </citation>
    <scope>NUCLEOTIDE SEQUENCE [LARGE SCALE GENOMIC DNA]</scope>
    <source>
        <strain evidence="7 8">KM_D13</strain>
    </source>
</reference>
<keyword evidence="8" id="KW-1185">Reference proteome</keyword>
<gene>
    <name evidence="7" type="ORF">ACEU3E_02220</name>
</gene>
<protein>
    <submittedName>
        <fullName evidence="7">Crossover junction endodeoxyribonuclease RuvC</fullName>
    </submittedName>
</protein>